<dbReference type="PROSITE" id="PS51820">
    <property type="entry name" value="PA14"/>
    <property type="match status" value="2"/>
</dbReference>
<dbReference type="InterPro" id="IPR006530">
    <property type="entry name" value="YD"/>
</dbReference>
<feature type="region of interest" description="Disordered" evidence="1">
    <location>
        <begin position="1432"/>
        <end position="1472"/>
    </location>
</feature>
<feature type="domain" description="PA14" evidence="2">
    <location>
        <begin position="1289"/>
        <end position="1433"/>
    </location>
</feature>
<feature type="region of interest" description="Disordered" evidence="1">
    <location>
        <begin position="1753"/>
        <end position="1775"/>
    </location>
</feature>
<evidence type="ECO:0000313" key="4">
    <source>
        <dbReference type="Proteomes" id="UP000279275"/>
    </source>
</evidence>
<evidence type="ECO:0000256" key="1">
    <source>
        <dbReference type="SAM" id="MobiDB-lite"/>
    </source>
</evidence>
<dbReference type="Pfam" id="PF07691">
    <property type="entry name" value="PA14"/>
    <property type="match status" value="1"/>
</dbReference>
<dbReference type="InterPro" id="IPR018871">
    <property type="entry name" value="GLEYA_adhesin_domain"/>
</dbReference>
<gene>
    <name evidence="3" type="ORF">EBN03_29860</name>
</gene>
<dbReference type="Proteomes" id="UP000279275">
    <property type="component" value="Unassembled WGS sequence"/>
</dbReference>
<dbReference type="PANTHER" id="PTHR32305:SF15">
    <property type="entry name" value="PROTEIN RHSA-RELATED"/>
    <property type="match status" value="1"/>
</dbReference>
<feature type="compositionally biased region" description="Polar residues" evidence="1">
    <location>
        <begin position="1524"/>
        <end position="1535"/>
    </location>
</feature>
<feature type="domain" description="PA14" evidence="2">
    <location>
        <begin position="669"/>
        <end position="863"/>
    </location>
</feature>
<dbReference type="InterPro" id="IPR037524">
    <property type="entry name" value="PA14/GLEYA"/>
</dbReference>
<dbReference type="NCBIfam" id="TIGR03696">
    <property type="entry name" value="Rhs_assc_core"/>
    <property type="match status" value="1"/>
</dbReference>
<protein>
    <recommendedName>
        <fullName evidence="2">PA14 domain-containing protein</fullName>
    </recommendedName>
</protein>
<dbReference type="InterPro" id="IPR022385">
    <property type="entry name" value="Rhs_assc_core"/>
</dbReference>
<feature type="compositionally biased region" description="Polar residues" evidence="1">
    <location>
        <begin position="1459"/>
        <end position="1468"/>
    </location>
</feature>
<feature type="region of interest" description="Disordered" evidence="1">
    <location>
        <begin position="1512"/>
        <end position="1535"/>
    </location>
</feature>
<name>A0A3M2KY23_9NOCA</name>
<dbReference type="Pfam" id="PF05593">
    <property type="entry name" value="RHS_repeat"/>
    <property type="match status" value="1"/>
</dbReference>
<dbReference type="Gene3D" id="2.180.10.10">
    <property type="entry name" value="RHS repeat-associated core"/>
    <property type="match status" value="1"/>
</dbReference>
<reference evidence="3 4" key="1">
    <citation type="submission" date="2018-10" db="EMBL/GenBank/DDBJ databases">
        <title>Isolation from cow dung.</title>
        <authorList>
            <person name="Ling L."/>
        </authorList>
    </citation>
    <scope>NUCLEOTIDE SEQUENCE [LARGE SCALE GENOMIC DNA]</scope>
    <source>
        <strain evidence="3 4">NEAU-LL90</strain>
    </source>
</reference>
<dbReference type="EMBL" id="RFFH01000021">
    <property type="protein sequence ID" value="RMI28435.1"/>
    <property type="molecule type" value="Genomic_DNA"/>
</dbReference>
<keyword evidence="4" id="KW-1185">Reference proteome</keyword>
<dbReference type="CDD" id="cd20724">
    <property type="entry name" value="CdiA-CT_Kp342-like"/>
    <property type="match status" value="1"/>
</dbReference>
<dbReference type="InterPro" id="IPR050708">
    <property type="entry name" value="T6SS_VgrG/RHS"/>
</dbReference>
<dbReference type="NCBIfam" id="TIGR01643">
    <property type="entry name" value="YD_repeat_2x"/>
    <property type="match status" value="1"/>
</dbReference>
<dbReference type="InterPro" id="IPR031325">
    <property type="entry name" value="RHS_repeat"/>
</dbReference>
<sequence length="2262" mass="238745">MVPERALSMRFVRRAARKMRAAMGSLIPAVALVLTLALGFSAAQVVVAPHASAWPSWPWSPHPPKPEPPLLSARADQVNAAKATKADPPRKNVPNLTGVDFRPLGSPGAQTAQPGIHPGGFDPKSSKEASRNESAVEYVNTDGSHSLVLSQHPVSVSDGHGKWVPMDTRIAEDPSSHKARTANEATHAQFAEFANDPALVQVQPNGAPITLALNGAGKAGHKVADSTVTYADALPGQDLKYEVLPGAVKESVIVKSVKSIGDGQWTFTMKLGAGLTPKLDGDQVVVLDAKGQTIAVLPAIQVWDSAGNAKGKTTARTGGKYTLSQAKDGWQLTVSVDKGWLSDKARVFPVTVDPTISSGFGGGTSRTQYTSQNQTYTNWSALDVGNMLTSGDDYVRTAFGFDTSWINGRQVIGARLDFQPWNGGNYPTAYNLNLYASTSPLGYNAEGALLASGPIGNAGSLYSQNLTDYLAARASASINTPQEFMLTGAETPGVNTHMALNANLIIDYGTAPPPAVQASATPADQAVIASTVPRLQVNPVTNPSGDPTLYCFKISTSADGAAGETFDSGCQQNNYYDVPDGVLGNGGQYTWTVQTVLGNGGVTVTQPQWFNHFKIDLRLGAGTTAPTDTLGPATANLYNGNLFTAVSGPKFTSVGGTSGVDLSYNSLAGAAHGVTVSYYNDPTHTGVAASAPVMVRTEPQVNLQQQCSLFSCVLQNVDSYQLAQSNADMYGPALAPALDPNYYIIDYKGYFQAPVDGDYRFIAGYRDGAQVWAGPNHTLVWDDIAGTKSAGDFNTATPYNPAEFDMTLKAGQRIPVEAKLYHRSGNAPMMELSARSVTGPPSARVFNMSPQIVQPQLLYTQDAPVLPAGWNLSVAGSKYVSATNLGSSIVLADSSGGVHTWTQASSNSIDGFTPPANEDGVLAVDTATGIVTETENGTVYTFNPNGTLASVSSVLDSKKPAALQYSYDQSAPTHLTSIKDPVSGQQHTLTYSDGTNSCYNGATGPSTAVAPAKGMLCRIIYWDGTETRLWYSKFRTLDRVENPGNAYTDYTYGVGQGTGCPNQPCYTTKGNIDSNPLIAEHQYEQVGPMMSIRDPLAWDWEATQTNYAPTGPGDTTTFGWNYGSIDNGTTLHPVITSLSSPAVDGYDGLSSRLHQYNYNSGTTQSGVNNSNIPYYLMPGLTTTVSMPLVRGGLPVTVRTVTSDSAGHATSTKDADNVISSQQWTPQDKVAVAIDGAGRESSTVYDHDYRPTDTYGPAPQSCFTGKVPAPVVPTAACASTVPHNHVNYDEGMHGLQASLYSDSNLSGMPAVWQTGIGTADGSLNGAWGATAPVPNATNGWSGRFTGEMLFPAAGQYGLGFTATGGVRLWIDDVKIADNWANPSAPVTGNYQNSNPGTWHRIRVEYSNPAPGNTGALNFTWAPPGSGTTTVPGADLQPRYGMETSRTDFDTSGGSTERAPSGSTTTSYSDPANGIDPVYGLVTAKTNDPGGLNLVRKTTYEAPGTGYLRETAAALPAGDVTDPTKRSTTTYYGDQETRSNPCVSGAPAVNQAGMAKIVTAAKNSDGQVNTAEQVYDQSGRTVASRVDSDGWACTSYDNRGRPTQMSFPAQGAQPARTVTYNYAVGGNPLVSSATDASGTMTTTVDLIGQVTSYTDANGVTTTTSYDLGGRVTSAATTVKGVTSTFATTYDAANRVLTESLDGATLDTPAYDSAGQTTSITYNGNNTSLSSIIRNAAGHTLSTAWQIGGATGSTVTTSVTRSQQGRITDESLTDTSTPGTTYTDSYTFDTVGRLTAAAIPHHQLTYSFSPSGGCGANPSAGMDTNRTGFSDSQNGAAPVTTSYCYDNTDRLTSTSGGTTLPLTYDVYGNATGVGTDTLTYDSTRRHMSTTTAAGTTVTYTRDPADRLIARTTKGTPAPGTDGTTRYGYTAPASAEPQLVLDANNNLLQRVLRLAGGVVLTKTYSPTPAQNWSYPDNHGSVLFTTDGSGNRTGTPVHLYDPFGQDLDPATGNIGDIPVPATMQGGMDLGYLGQNSLPIEHLASEQAIEMGARTYLPVLGRFLQTDPISGGSANNYDYAAADPINNLDLTGKQVEPEIPPYEPEPEPEPGEVPGVIMPGTEVPEMGIDIPQFPDIPEIPQGLMNTGHREGNVYAIIQEGKYDYMFGRVDSNSHNTARSQQNMGQFMSIGIYDTPQGRAYIDQSLMDSLQSNSSIVRAWCDQYGDFEIRDSLLQGPTGGILKLESTWKLLPDGTYVLTTVIPMGRKWA</sequence>
<dbReference type="Gene3D" id="2.60.120.260">
    <property type="entry name" value="Galactose-binding domain-like"/>
    <property type="match status" value="1"/>
</dbReference>
<feature type="compositionally biased region" description="Pro residues" evidence="1">
    <location>
        <begin position="58"/>
        <end position="69"/>
    </location>
</feature>
<proteinExistence type="predicted"/>
<feature type="region of interest" description="Disordered" evidence="1">
    <location>
        <begin position="54"/>
        <end position="135"/>
    </location>
</feature>
<dbReference type="Pfam" id="PF10528">
    <property type="entry name" value="GLEYA"/>
    <property type="match status" value="1"/>
</dbReference>
<evidence type="ECO:0000313" key="3">
    <source>
        <dbReference type="EMBL" id="RMI28435.1"/>
    </source>
</evidence>
<comment type="caution">
    <text evidence="3">The sequence shown here is derived from an EMBL/GenBank/DDBJ whole genome shotgun (WGS) entry which is preliminary data.</text>
</comment>
<dbReference type="InterPro" id="IPR011658">
    <property type="entry name" value="PA14_dom"/>
</dbReference>
<dbReference type="PANTHER" id="PTHR32305">
    <property type="match status" value="1"/>
</dbReference>
<evidence type="ECO:0000259" key="2">
    <source>
        <dbReference type="PROSITE" id="PS51820"/>
    </source>
</evidence>
<dbReference type="SUPFAM" id="SSF56988">
    <property type="entry name" value="Anthrax protective antigen"/>
    <property type="match status" value="2"/>
</dbReference>
<organism evidence="3 4">
    <name type="scientific">Nocardia stercoris</name>
    <dbReference type="NCBI Taxonomy" id="2483361"/>
    <lineage>
        <taxon>Bacteria</taxon>
        <taxon>Bacillati</taxon>
        <taxon>Actinomycetota</taxon>
        <taxon>Actinomycetes</taxon>
        <taxon>Mycobacteriales</taxon>
        <taxon>Nocardiaceae</taxon>
        <taxon>Nocardia</taxon>
    </lineage>
</organism>
<dbReference type="SMART" id="SM00758">
    <property type="entry name" value="PA14"/>
    <property type="match status" value="1"/>
</dbReference>
<accession>A0A3M2KY23</accession>